<protein>
    <submittedName>
        <fullName evidence="2">Uncharacterized protein</fullName>
    </submittedName>
</protein>
<name>A0ABN5VKL9_9ACTN</name>
<proteinExistence type="predicted"/>
<organism evidence="2 3">
    <name type="scientific">Streptomyces graminofaciens</name>
    <dbReference type="NCBI Taxonomy" id="68212"/>
    <lineage>
        <taxon>Bacteria</taxon>
        <taxon>Bacillati</taxon>
        <taxon>Actinomycetota</taxon>
        <taxon>Actinomycetes</taxon>
        <taxon>Kitasatosporales</taxon>
        <taxon>Streptomycetaceae</taxon>
        <taxon>Streptomyces</taxon>
    </lineage>
</organism>
<sequence length="77" mass="8657">MEQNGPIALDLRPQNAHQSFATGHRSRSSEALRLADPLSCLHTEDSRWRASARLSLVGRWYVALSAQVTVRRASHYV</sequence>
<feature type="region of interest" description="Disordered" evidence="1">
    <location>
        <begin position="1"/>
        <end position="27"/>
    </location>
</feature>
<reference evidence="2 3" key="1">
    <citation type="journal article" date="2010" name="ChemBioChem">
        <title>Cloning and characterization of the biosynthetic gene cluster of 16-membered macrolide antibiotic FD-891: involvement of a dual functional cytochrome P450 monooxygenase catalyzing epoxidation and hydroxylation.</title>
        <authorList>
            <person name="Kudo F."/>
            <person name="Motegi A."/>
            <person name="Mizoue K."/>
            <person name="Eguchi T."/>
        </authorList>
    </citation>
    <scope>NUCLEOTIDE SEQUENCE [LARGE SCALE GENOMIC DNA]</scope>
    <source>
        <strain evidence="2 3">A-8890</strain>
    </source>
</reference>
<gene>
    <name evidence="2" type="ORF">SGFS_052770</name>
</gene>
<evidence type="ECO:0000313" key="2">
    <source>
        <dbReference type="EMBL" id="BBC33983.1"/>
    </source>
</evidence>
<keyword evidence="3" id="KW-1185">Reference proteome</keyword>
<dbReference type="EMBL" id="AP018448">
    <property type="protein sequence ID" value="BBC33983.1"/>
    <property type="molecule type" value="Genomic_DNA"/>
</dbReference>
<evidence type="ECO:0000313" key="3">
    <source>
        <dbReference type="Proteomes" id="UP001321542"/>
    </source>
</evidence>
<evidence type="ECO:0000256" key="1">
    <source>
        <dbReference type="SAM" id="MobiDB-lite"/>
    </source>
</evidence>
<dbReference type="Proteomes" id="UP001321542">
    <property type="component" value="Chromosome"/>
</dbReference>
<accession>A0ABN5VKL9</accession>
<reference evidence="2 3" key="2">
    <citation type="journal article" date="2023" name="ChemBioChem">
        <title>Acyltransferase Domain Exchange between Two Independent Type I Polyketide Synthases in the Same Producer Strain of Macrolide Antibiotics.</title>
        <authorList>
            <person name="Kudo F."/>
            <person name="Kishikawa K."/>
            <person name="Tsuboi K."/>
            <person name="Kido T."/>
            <person name="Usui T."/>
            <person name="Hashimoto J."/>
            <person name="Shin-Ya K."/>
            <person name="Miyanaga A."/>
            <person name="Eguchi T."/>
        </authorList>
    </citation>
    <scope>NUCLEOTIDE SEQUENCE [LARGE SCALE GENOMIC DNA]</scope>
    <source>
        <strain evidence="2 3">A-8890</strain>
    </source>
</reference>